<evidence type="ECO:0000313" key="2">
    <source>
        <dbReference type="Proteomes" id="UP000297385"/>
    </source>
</evidence>
<name>A0A4Y8N676_9BURK</name>
<accession>A0A4Y8N676</accession>
<dbReference type="EMBL" id="SNVI01000001">
    <property type="protein sequence ID" value="TFE45274.1"/>
    <property type="molecule type" value="Genomic_DNA"/>
</dbReference>
<comment type="caution">
    <text evidence="1">The sequence shown here is derived from an EMBL/GenBank/DDBJ whole genome shotgun (WGS) entry which is preliminary data.</text>
</comment>
<reference evidence="1 2" key="1">
    <citation type="submission" date="2019-03" db="EMBL/GenBank/DDBJ databases">
        <title>Complete Genome Sequence of Paraburkholderia dipogonis ICMP 19430T, a Nitrogen-fixing Symbiont of the South African Invasive Legume Dipogon lignosus in New Zealand.</title>
        <authorList>
            <person name="De Meyer S.E."/>
        </authorList>
    </citation>
    <scope>NUCLEOTIDE SEQUENCE [LARGE SCALE GENOMIC DNA]</scope>
    <source>
        <strain evidence="1 2">ICMP 19430</strain>
    </source>
</reference>
<sequence length="59" mass="6669">MTIVGVYGHTTLDMLSSGPFMLVKWPDGCCPQSRRWRPADTRQGHADDAQHVNFLWPAL</sequence>
<gene>
    <name evidence="1" type="ORF">E2553_09785</name>
</gene>
<evidence type="ECO:0000313" key="1">
    <source>
        <dbReference type="EMBL" id="TFE45274.1"/>
    </source>
</evidence>
<dbReference type="AlphaFoldDB" id="A0A4Y8N676"/>
<dbReference type="RefSeq" id="WP_134457018.1">
    <property type="nucleotide sequence ID" value="NZ_JBHSSZ010000076.1"/>
</dbReference>
<protein>
    <submittedName>
        <fullName evidence="1">Uncharacterized protein</fullName>
    </submittedName>
</protein>
<proteinExistence type="predicted"/>
<dbReference type="Proteomes" id="UP000297385">
    <property type="component" value="Unassembled WGS sequence"/>
</dbReference>
<organism evidence="1 2">
    <name type="scientific">Paraburkholderia dipogonis</name>
    <dbReference type="NCBI Taxonomy" id="1211383"/>
    <lineage>
        <taxon>Bacteria</taxon>
        <taxon>Pseudomonadati</taxon>
        <taxon>Pseudomonadota</taxon>
        <taxon>Betaproteobacteria</taxon>
        <taxon>Burkholderiales</taxon>
        <taxon>Burkholderiaceae</taxon>
        <taxon>Paraburkholderia</taxon>
    </lineage>
</organism>